<comment type="caution">
    <text evidence="2">The sequence shown here is derived from an EMBL/GenBank/DDBJ whole genome shotgun (WGS) entry which is preliminary data.</text>
</comment>
<dbReference type="Proteomes" id="UP000807469">
    <property type="component" value="Unassembled WGS sequence"/>
</dbReference>
<sequence>MDNSISEVASHPLSSSFQASSGHVYSCKWAWCRLTFSDNALLVQHVIHEHARRSIPVRRRDIAIVRRIEEGSGDSLHMSSLVKGV</sequence>
<feature type="domain" description="C2H2-type" evidence="1">
    <location>
        <begin position="27"/>
        <end position="50"/>
    </location>
</feature>
<dbReference type="OrthoDB" id="3270241at2759"/>
<dbReference type="Pfam" id="PF21816">
    <property type="entry name" value="Zap1_zf1"/>
    <property type="match status" value="1"/>
</dbReference>
<dbReference type="GO" id="GO:0008270">
    <property type="term" value="F:zinc ion binding"/>
    <property type="evidence" value="ECO:0007669"/>
    <property type="project" value="InterPro"/>
</dbReference>
<dbReference type="InterPro" id="IPR048420">
    <property type="entry name" value="Zap1-like_Znf1"/>
</dbReference>
<keyword evidence="3" id="KW-1185">Reference proteome</keyword>
<gene>
    <name evidence="2" type="ORF">BDN70DRAFT_802642</name>
</gene>
<dbReference type="PROSITE" id="PS00028">
    <property type="entry name" value="ZINC_FINGER_C2H2_1"/>
    <property type="match status" value="1"/>
</dbReference>
<proteinExistence type="predicted"/>
<dbReference type="AlphaFoldDB" id="A0A9P6D367"/>
<dbReference type="EMBL" id="MU155173">
    <property type="protein sequence ID" value="KAF9481810.1"/>
    <property type="molecule type" value="Genomic_DNA"/>
</dbReference>
<feature type="non-terminal residue" evidence="2">
    <location>
        <position position="85"/>
    </location>
</feature>
<organism evidence="2 3">
    <name type="scientific">Pholiota conissans</name>
    <dbReference type="NCBI Taxonomy" id="109636"/>
    <lineage>
        <taxon>Eukaryota</taxon>
        <taxon>Fungi</taxon>
        <taxon>Dikarya</taxon>
        <taxon>Basidiomycota</taxon>
        <taxon>Agaricomycotina</taxon>
        <taxon>Agaricomycetes</taxon>
        <taxon>Agaricomycetidae</taxon>
        <taxon>Agaricales</taxon>
        <taxon>Agaricineae</taxon>
        <taxon>Strophariaceae</taxon>
        <taxon>Pholiota</taxon>
    </lineage>
</organism>
<dbReference type="Gene3D" id="3.30.160.60">
    <property type="entry name" value="Classic Zinc Finger"/>
    <property type="match status" value="1"/>
</dbReference>
<protein>
    <recommendedName>
        <fullName evidence="1">C2H2-type domain-containing protein</fullName>
    </recommendedName>
</protein>
<reference evidence="2" key="1">
    <citation type="submission" date="2020-11" db="EMBL/GenBank/DDBJ databases">
        <authorList>
            <consortium name="DOE Joint Genome Institute"/>
            <person name="Ahrendt S."/>
            <person name="Riley R."/>
            <person name="Andreopoulos W."/>
            <person name="Labutti K."/>
            <person name="Pangilinan J."/>
            <person name="Ruiz-Duenas F.J."/>
            <person name="Barrasa J.M."/>
            <person name="Sanchez-Garcia M."/>
            <person name="Camarero S."/>
            <person name="Miyauchi S."/>
            <person name="Serrano A."/>
            <person name="Linde D."/>
            <person name="Babiker R."/>
            <person name="Drula E."/>
            <person name="Ayuso-Fernandez I."/>
            <person name="Pacheco R."/>
            <person name="Padilla G."/>
            <person name="Ferreira P."/>
            <person name="Barriuso J."/>
            <person name="Kellner H."/>
            <person name="Castanera R."/>
            <person name="Alfaro M."/>
            <person name="Ramirez L."/>
            <person name="Pisabarro A.G."/>
            <person name="Kuo A."/>
            <person name="Tritt A."/>
            <person name="Lipzen A."/>
            <person name="He G."/>
            <person name="Yan M."/>
            <person name="Ng V."/>
            <person name="Cullen D."/>
            <person name="Martin F."/>
            <person name="Rosso M.-N."/>
            <person name="Henrissat B."/>
            <person name="Hibbett D."/>
            <person name="Martinez A.T."/>
            <person name="Grigoriev I.V."/>
        </authorList>
    </citation>
    <scope>NUCLEOTIDE SEQUENCE</scope>
    <source>
        <strain evidence="2">CIRM-BRFM 674</strain>
    </source>
</reference>
<name>A0A9P6D367_9AGAR</name>
<evidence type="ECO:0000313" key="2">
    <source>
        <dbReference type="EMBL" id="KAF9481810.1"/>
    </source>
</evidence>
<accession>A0A9P6D367</accession>
<dbReference type="InterPro" id="IPR013087">
    <property type="entry name" value="Znf_C2H2_type"/>
</dbReference>
<evidence type="ECO:0000313" key="3">
    <source>
        <dbReference type="Proteomes" id="UP000807469"/>
    </source>
</evidence>
<evidence type="ECO:0000259" key="1">
    <source>
        <dbReference type="PROSITE" id="PS00028"/>
    </source>
</evidence>